<accession>A0A923NNV4</accession>
<reference evidence="3" key="1">
    <citation type="submission" date="2020-08" db="EMBL/GenBank/DDBJ databases">
        <title>Genome public.</title>
        <authorList>
            <person name="Liu C."/>
            <person name="Sun Q."/>
        </authorList>
    </citation>
    <scope>NUCLEOTIDE SEQUENCE</scope>
    <source>
        <strain evidence="3">BX12</strain>
    </source>
</reference>
<comment type="caution">
    <text evidence="3">The sequence shown here is derived from an EMBL/GenBank/DDBJ whole genome shotgun (WGS) entry which is preliminary data.</text>
</comment>
<evidence type="ECO:0000313" key="3">
    <source>
        <dbReference type="EMBL" id="MBC6681390.1"/>
    </source>
</evidence>
<dbReference type="Pfam" id="PF17288">
    <property type="entry name" value="Terminase_3C"/>
    <property type="match status" value="1"/>
</dbReference>
<dbReference type="AlphaFoldDB" id="A0A923NNV4"/>
<dbReference type="Gene3D" id="3.30.420.280">
    <property type="match status" value="1"/>
</dbReference>
<dbReference type="Proteomes" id="UP000602647">
    <property type="component" value="Unassembled WGS sequence"/>
</dbReference>
<dbReference type="InterPro" id="IPR006437">
    <property type="entry name" value="Phage_terminase_lsu"/>
</dbReference>
<name>A0A923NNV4_9FIRM</name>
<dbReference type="InterPro" id="IPR052380">
    <property type="entry name" value="Viral_DNA_packaging_terminase"/>
</dbReference>
<proteinExistence type="predicted"/>
<evidence type="ECO:0000259" key="1">
    <source>
        <dbReference type="Pfam" id="PF04466"/>
    </source>
</evidence>
<feature type="domain" description="Phage terminase large subunit N-terminal" evidence="1">
    <location>
        <begin position="23"/>
        <end position="226"/>
    </location>
</feature>
<dbReference type="InterPro" id="IPR035413">
    <property type="entry name" value="Terminase_L_C"/>
</dbReference>
<dbReference type="Pfam" id="PF04466">
    <property type="entry name" value="Terminase_3"/>
    <property type="match status" value="1"/>
</dbReference>
<sequence>MKNKIRLYEVIGKGYEDFWKTQKRYRVCKGSRGSKKSKTTALWLIKSIMQYPQANVLCVRRYKTTLRDSVYSDLKWAISRLKVEAFFNCTVSPMEIIYVPTGQKILFRGLDDGMKITSISVATGVLCWVWVEEAYEITNEDDFNKLDMSIRGEVPEGYFKQLTLTFNPWSATSWLKKRFFDNPDEHTFIKTTTWQCNEWLDEADRSIFLAMKEHNPRRYRIEGDGEWGIAEGLIFENYRLKEFDVNQIRKIEGIKAAFGLDFGFTDPNAFTACLVDNKKKCIYVFDEWYQSGVTNRIIAKQIKAMGYGGQRIICDCAEPKSIEELRDEGIRAEPSVKGRDSVNHGIQLMQNYTFIIHPKCVEFYREIQNYCWAKDRDGKPTDKPDHEFSHGMDSIRYGVSRALKPDTFSFD</sequence>
<organism evidence="3 4">
    <name type="scientific">Zhenpiania hominis</name>
    <dbReference type="NCBI Taxonomy" id="2763644"/>
    <lineage>
        <taxon>Bacteria</taxon>
        <taxon>Bacillati</taxon>
        <taxon>Bacillota</taxon>
        <taxon>Clostridia</taxon>
        <taxon>Peptostreptococcales</taxon>
        <taxon>Anaerovoracaceae</taxon>
        <taxon>Zhenpiania</taxon>
    </lineage>
</organism>
<evidence type="ECO:0000313" key="4">
    <source>
        <dbReference type="Proteomes" id="UP000602647"/>
    </source>
</evidence>
<dbReference type="NCBIfam" id="TIGR01547">
    <property type="entry name" value="phage_term_2"/>
    <property type="match status" value="1"/>
</dbReference>
<feature type="domain" description="Phage terminase large subunit C-terminal" evidence="2">
    <location>
        <begin position="261"/>
        <end position="400"/>
    </location>
</feature>
<protein>
    <submittedName>
        <fullName evidence="3">PBSX family phage terminase large subunit</fullName>
    </submittedName>
</protein>
<dbReference type="RefSeq" id="WP_187304473.1">
    <property type="nucleotide sequence ID" value="NZ_JACRYT010000039.1"/>
</dbReference>
<dbReference type="InterPro" id="IPR035412">
    <property type="entry name" value="Terminase_L_N"/>
</dbReference>
<dbReference type="InterPro" id="IPR027417">
    <property type="entry name" value="P-loop_NTPase"/>
</dbReference>
<gene>
    <name evidence="3" type="ORF">H9L42_16385</name>
</gene>
<dbReference type="PANTHER" id="PTHR39184:SF1">
    <property type="entry name" value="PBSX PHAGE TERMINASE LARGE SUBUNIT"/>
    <property type="match status" value="1"/>
</dbReference>
<dbReference type="PANTHER" id="PTHR39184">
    <property type="match status" value="1"/>
</dbReference>
<dbReference type="EMBL" id="JACRYT010000039">
    <property type="protein sequence ID" value="MBC6681390.1"/>
    <property type="molecule type" value="Genomic_DNA"/>
</dbReference>
<evidence type="ECO:0000259" key="2">
    <source>
        <dbReference type="Pfam" id="PF17288"/>
    </source>
</evidence>
<keyword evidence="4" id="KW-1185">Reference proteome</keyword>
<dbReference type="Gene3D" id="3.40.50.300">
    <property type="entry name" value="P-loop containing nucleotide triphosphate hydrolases"/>
    <property type="match status" value="1"/>
</dbReference>